<evidence type="ECO:0000256" key="4">
    <source>
        <dbReference type="ARBA" id="ARBA00022898"/>
    </source>
</evidence>
<dbReference type="OrthoDB" id="9805807at2"/>
<organism evidence="9 10">
    <name type="scientific">Desulfomonile tiedjei (strain ATCC 49306 / DSM 6799 / DCB-1)</name>
    <dbReference type="NCBI Taxonomy" id="706587"/>
    <lineage>
        <taxon>Bacteria</taxon>
        <taxon>Pseudomonadati</taxon>
        <taxon>Thermodesulfobacteriota</taxon>
        <taxon>Desulfomonilia</taxon>
        <taxon>Desulfomonilales</taxon>
        <taxon>Desulfomonilaceae</taxon>
        <taxon>Desulfomonile</taxon>
    </lineage>
</organism>
<proteinExistence type="inferred from homology"/>
<evidence type="ECO:0000256" key="3">
    <source>
        <dbReference type="ARBA" id="ARBA00022605"/>
    </source>
</evidence>
<keyword evidence="4 7" id="KW-0663">Pyridoxal phosphate</keyword>
<protein>
    <recommendedName>
        <fullName evidence="2">cysteine-S-conjugate beta-lyase</fullName>
        <ecNumber evidence="2">4.4.1.13</ecNumber>
    </recommendedName>
</protein>
<dbReference type="EMBL" id="CP003360">
    <property type="protein sequence ID" value="AFM28191.1"/>
    <property type="molecule type" value="Genomic_DNA"/>
</dbReference>
<comment type="similarity">
    <text evidence="8">Belongs to the trans-sulfuration enzymes family.</text>
</comment>
<dbReference type="eggNOG" id="COG0626">
    <property type="taxonomic scope" value="Bacteria"/>
</dbReference>
<evidence type="ECO:0000256" key="8">
    <source>
        <dbReference type="RuleBase" id="RU362118"/>
    </source>
</evidence>
<evidence type="ECO:0000313" key="9">
    <source>
        <dbReference type="EMBL" id="AFM28191.1"/>
    </source>
</evidence>
<evidence type="ECO:0000256" key="1">
    <source>
        <dbReference type="ARBA" id="ARBA00001933"/>
    </source>
</evidence>
<dbReference type="Pfam" id="PF01053">
    <property type="entry name" value="Cys_Met_Meta_PP"/>
    <property type="match status" value="1"/>
</dbReference>
<dbReference type="Gene3D" id="3.90.1150.10">
    <property type="entry name" value="Aspartate Aminotransferase, domain 1"/>
    <property type="match status" value="1"/>
</dbReference>
<dbReference type="AlphaFoldDB" id="I4CF50"/>
<dbReference type="EC" id="4.4.1.13" evidence="2"/>
<dbReference type="KEGG" id="dti:Desti_5611"/>
<gene>
    <name evidence="9" type="ordered locus">Desti_5611</name>
</gene>
<dbReference type="PIRSF" id="PIRSF001434">
    <property type="entry name" value="CGS"/>
    <property type="match status" value="1"/>
</dbReference>
<dbReference type="GO" id="GO:0005737">
    <property type="term" value="C:cytoplasm"/>
    <property type="evidence" value="ECO:0007669"/>
    <property type="project" value="TreeGrafter"/>
</dbReference>
<dbReference type="InterPro" id="IPR054542">
    <property type="entry name" value="Cys_met_metab_PP"/>
</dbReference>
<dbReference type="FunFam" id="3.40.640.10:FF:000046">
    <property type="entry name" value="Cystathionine gamma-lyase"/>
    <property type="match status" value="1"/>
</dbReference>
<dbReference type="PANTHER" id="PTHR11808:SF50">
    <property type="entry name" value="CYSTATHIONINE BETA-LYASE"/>
    <property type="match status" value="1"/>
</dbReference>
<dbReference type="InterPro" id="IPR015422">
    <property type="entry name" value="PyrdxlP-dep_Trfase_small"/>
</dbReference>
<dbReference type="GO" id="GO:0019346">
    <property type="term" value="P:transsulfuration"/>
    <property type="evidence" value="ECO:0007669"/>
    <property type="project" value="InterPro"/>
</dbReference>
<dbReference type="PANTHER" id="PTHR11808">
    <property type="entry name" value="TRANS-SULFURATION ENZYME FAMILY MEMBER"/>
    <property type="match status" value="1"/>
</dbReference>
<dbReference type="Gene3D" id="3.40.640.10">
    <property type="entry name" value="Type I PLP-dependent aspartate aminotransferase-like (Major domain)"/>
    <property type="match status" value="1"/>
</dbReference>
<evidence type="ECO:0000256" key="5">
    <source>
        <dbReference type="ARBA" id="ARBA00023167"/>
    </source>
</evidence>
<accession>I4CF50</accession>
<dbReference type="GO" id="GO:0047804">
    <property type="term" value="F:cysteine-S-conjugate beta-lyase activity"/>
    <property type="evidence" value="ECO:0007669"/>
    <property type="project" value="UniProtKB-EC"/>
</dbReference>
<evidence type="ECO:0000313" key="10">
    <source>
        <dbReference type="Proteomes" id="UP000006055"/>
    </source>
</evidence>
<dbReference type="SUPFAM" id="SSF53383">
    <property type="entry name" value="PLP-dependent transferases"/>
    <property type="match status" value="1"/>
</dbReference>
<dbReference type="GO" id="GO:0009086">
    <property type="term" value="P:methionine biosynthetic process"/>
    <property type="evidence" value="ECO:0007669"/>
    <property type="project" value="UniProtKB-KW"/>
</dbReference>
<dbReference type="InterPro" id="IPR015421">
    <property type="entry name" value="PyrdxlP-dep_Trfase_major"/>
</dbReference>
<dbReference type="PROSITE" id="PS00868">
    <property type="entry name" value="CYS_MET_METAB_PP"/>
    <property type="match status" value="1"/>
</dbReference>
<keyword evidence="10" id="KW-1185">Reference proteome</keyword>
<dbReference type="HOGENOM" id="CLU_018986_2_0_7"/>
<dbReference type="RefSeq" id="WP_014813268.1">
    <property type="nucleotide sequence ID" value="NC_018025.1"/>
</dbReference>
<keyword evidence="5" id="KW-0486">Methionine biosynthesis</keyword>
<dbReference type="STRING" id="706587.Desti_5611"/>
<keyword evidence="6 9" id="KW-0456">Lyase</keyword>
<dbReference type="GO" id="GO:0030170">
    <property type="term" value="F:pyridoxal phosphate binding"/>
    <property type="evidence" value="ECO:0007669"/>
    <property type="project" value="InterPro"/>
</dbReference>
<dbReference type="CDD" id="cd00614">
    <property type="entry name" value="CGS_like"/>
    <property type="match status" value="1"/>
</dbReference>
<dbReference type="Proteomes" id="UP000006055">
    <property type="component" value="Chromosome"/>
</dbReference>
<comment type="cofactor">
    <cofactor evidence="1 8">
        <name>pyridoxal 5'-phosphate</name>
        <dbReference type="ChEBI" id="CHEBI:597326"/>
    </cofactor>
</comment>
<evidence type="ECO:0000256" key="6">
    <source>
        <dbReference type="ARBA" id="ARBA00023239"/>
    </source>
</evidence>
<evidence type="ECO:0000256" key="2">
    <source>
        <dbReference type="ARBA" id="ARBA00012224"/>
    </source>
</evidence>
<reference evidence="10" key="1">
    <citation type="submission" date="2012-06" db="EMBL/GenBank/DDBJ databases">
        <title>Complete sequence of chromosome of Desulfomonile tiedjei DSM 6799.</title>
        <authorList>
            <person name="Lucas S."/>
            <person name="Copeland A."/>
            <person name="Lapidus A."/>
            <person name="Glavina del Rio T."/>
            <person name="Dalin E."/>
            <person name="Tice H."/>
            <person name="Bruce D."/>
            <person name="Goodwin L."/>
            <person name="Pitluck S."/>
            <person name="Peters L."/>
            <person name="Ovchinnikova G."/>
            <person name="Zeytun A."/>
            <person name="Lu M."/>
            <person name="Kyrpides N."/>
            <person name="Mavromatis K."/>
            <person name="Ivanova N."/>
            <person name="Brettin T."/>
            <person name="Detter J.C."/>
            <person name="Han C."/>
            <person name="Larimer F."/>
            <person name="Land M."/>
            <person name="Hauser L."/>
            <person name="Markowitz V."/>
            <person name="Cheng J.-F."/>
            <person name="Hugenholtz P."/>
            <person name="Woyke T."/>
            <person name="Wu D."/>
            <person name="Spring S."/>
            <person name="Schroeder M."/>
            <person name="Brambilla E."/>
            <person name="Klenk H.-P."/>
            <person name="Eisen J.A."/>
        </authorList>
    </citation>
    <scope>NUCLEOTIDE SEQUENCE [LARGE SCALE GENOMIC DNA]</scope>
    <source>
        <strain evidence="10">ATCC 49306 / DSM 6799 / DCB-1</strain>
    </source>
</reference>
<feature type="modified residue" description="N6-(pyridoxal phosphate)lysine" evidence="7">
    <location>
        <position position="193"/>
    </location>
</feature>
<name>I4CF50_DESTA</name>
<sequence>MKKQTQCVHSGGFRDSLMRGVNTPVFMSSAYEYLDRDDCPYPRYFNTPNLDAVVKKMCVLEGAEDGVLFSSGMAAMSTAILAFAGAGSHVVMMDELYGGTHAFATDQFHRLGIDYTFAATDAESICSSITEDTRVIVIESPTNPLLGIIDIRKVARFAKERAITTVMDNTFATPVTQNPLELGIDIVVHSGTKYLGGHSDLCCGIAVTSAERASQIRALARNLGGSLDAFASYLLERSLKTLALRVERQSENAGIIAEALQNHGSVASVYYPGLTNFPGHALAKTQMKAYGGMLSFEVAHSNENPSAFLKRLQIVKPALSLGGVETTICCPAVTSHVKISAQERQRIGITDSLMRLSVGIEHPDDIIADLDQALPSN</sequence>
<keyword evidence="3" id="KW-0028">Amino-acid biosynthesis</keyword>
<evidence type="ECO:0000256" key="7">
    <source>
        <dbReference type="PIRSR" id="PIRSR001434-2"/>
    </source>
</evidence>
<dbReference type="InterPro" id="IPR015424">
    <property type="entry name" value="PyrdxlP-dep_Trfase"/>
</dbReference>
<dbReference type="FunFam" id="3.90.1150.10:FF:000033">
    <property type="entry name" value="Cystathionine gamma-synthase"/>
    <property type="match status" value="1"/>
</dbReference>
<dbReference type="InterPro" id="IPR000277">
    <property type="entry name" value="Cys/Met-Metab_PyrdxlP-dep_enz"/>
</dbReference>